<comment type="subcellular location">
    <subcellularLocation>
        <location evidence="1">Secreted</location>
    </subcellularLocation>
</comment>
<feature type="non-terminal residue" evidence="4">
    <location>
        <position position="1"/>
    </location>
</feature>
<dbReference type="EMBL" id="EF026019">
    <property type="protein sequence ID" value="ABM68555.1"/>
    <property type="molecule type" value="mRNA"/>
</dbReference>
<protein>
    <submittedName>
        <fullName evidence="4">Polygalacturonase</fullName>
    </submittedName>
</protein>
<evidence type="ECO:0000256" key="2">
    <source>
        <dbReference type="ARBA" id="ARBA00022525"/>
    </source>
</evidence>
<dbReference type="InterPro" id="IPR011050">
    <property type="entry name" value="Pectin_lyase_fold/virulence"/>
</dbReference>
<sequence>HRIAYMFSYDEMAFVIEHANTPHQAFLDAWTTACAIGSAASFVVPPGTFLVDSIILKGPCGGNTSPRVLIQGTVMAPSSLDSNPTIGWIEFRALNGLYLG</sequence>
<reference evidence="4" key="1">
    <citation type="submission" date="2006-09" db="EMBL/GenBank/DDBJ databases">
        <authorList>
            <person name="Hsu Y.-F."/>
            <person name="Wang C.-S."/>
        </authorList>
    </citation>
    <scope>NUCLEOTIDE SEQUENCE</scope>
    <source>
        <tissue evidence="4">Mature anthers</tissue>
    </source>
</reference>
<dbReference type="InterPro" id="IPR012334">
    <property type="entry name" value="Pectin_lyas_fold"/>
</dbReference>
<keyword evidence="2" id="KW-0964">Secreted</keyword>
<evidence type="ECO:0000256" key="1">
    <source>
        <dbReference type="ARBA" id="ARBA00004613"/>
    </source>
</evidence>
<accession>A6MGZ1</accession>
<name>A6MGZ1_LILLO</name>
<evidence type="ECO:0000256" key="3">
    <source>
        <dbReference type="ARBA" id="ARBA00023316"/>
    </source>
</evidence>
<dbReference type="Gene3D" id="2.160.20.10">
    <property type="entry name" value="Single-stranded right-handed beta-helix, Pectin lyase-like"/>
    <property type="match status" value="1"/>
</dbReference>
<dbReference type="SUPFAM" id="SSF51126">
    <property type="entry name" value="Pectin lyase-like"/>
    <property type="match status" value="1"/>
</dbReference>
<keyword evidence="3" id="KW-0961">Cell wall biogenesis/degradation</keyword>
<dbReference type="AlphaFoldDB" id="A6MGZ1"/>
<feature type="non-terminal residue" evidence="4">
    <location>
        <position position="100"/>
    </location>
</feature>
<organism evidence="4">
    <name type="scientific">Lilium longiflorum</name>
    <name type="common">Trumpet lily</name>
    <dbReference type="NCBI Taxonomy" id="4690"/>
    <lineage>
        <taxon>Eukaryota</taxon>
        <taxon>Viridiplantae</taxon>
        <taxon>Streptophyta</taxon>
        <taxon>Embryophyta</taxon>
        <taxon>Tracheophyta</taxon>
        <taxon>Spermatophyta</taxon>
        <taxon>Magnoliopsida</taxon>
        <taxon>Liliopsida</taxon>
        <taxon>Liliales</taxon>
        <taxon>Liliaceae</taxon>
        <taxon>Lilium</taxon>
    </lineage>
</organism>
<dbReference type="GO" id="GO:0071555">
    <property type="term" value="P:cell wall organization"/>
    <property type="evidence" value="ECO:0007669"/>
    <property type="project" value="UniProtKB-KW"/>
</dbReference>
<dbReference type="CAZy" id="GH28">
    <property type="family name" value="Glycoside Hydrolase Family 28"/>
</dbReference>
<dbReference type="GO" id="GO:0005576">
    <property type="term" value="C:extracellular region"/>
    <property type="evidence" value="ECO:0007669"/>
    <property type="project" value="UniProtKB-SubCell"/>
</dbReference>
<dbReference type="PANTHER" id="PTHR31375">
    <property type="match status" value="1"/>
</dbReference>
<proteinExistence type="evidence at transcript level"/>
<reference evidence="4" key="2">
    <citation type="journal article" date="2007" name="Planta">
        <title>Gene expression pattern at desiccation in the anther of Lilium longiflorum.</title>
        <authorList>
            <person name="Hsu Y.F."/>
            <person name="Wang C.S."/>
            <person name="Raja R."/>
        </authorList>
    </citation>
    <scope>NUCLEOTIDE SEQUENCE</scope>
    <source>
        <tissue evidence="4">Mature anthers</tissue>
    </source>
</reference>
<evidence type="ECO:0000313" key="4">
    <source>
        <dbReference type="EMBL" id="ABM68555.1"/>
    </source>
</evidence>